<dbReference type="PROSITE" id="PS01167">
    <property type="entry name" value="RIBOSOMAL_L17"/>
    <property type="match status" value="1"/>
</dbReference>
<proteinExistence type="inferred from homology"/>
<dbReference type="GO" id="GO:0003735">
    <property type="term" value="F:structural constituent of ribosome"/>
    <property type="evidence" value="ECO:0007669"/>
    <property type="project" value="InterPro"/>
</dbReference>
<keyword evidence="3 4" id="KW-0687">Ribonucleoprotein</keyword>
<evidence type="ECO:0000313" key="7">
    <source>
        <dbReference type="EMBL" id="HER97309.1"/>
    </source>
</evidence>
<gene>
    <name evidence="4" type="primary">rplQ</name>
    <name evidence="7" type="ORF">ENO59_12530</name>
</gene>
<sequence length="175" mass="19836">MRHHKKGFKLGRTYGHRRATLAALSCALIRHKRIRTTLAKAKALRQFIEPLITRAKEDTTHNRREVFRYLQDKEAVKELFGEIAEKVGDRPGGYTRVVRVGYRPGDGAEMAIIELVDYNDLKPADARKARKRTRRGRGRSQRVTQAEPATAASETADKSAAQTPQEDEPDKKDEA</sequence>
<feature type="region of interest" description="Disordered" evidence="6">
    <location>
        <begin position="126"/>
        <end position="175"/>
    </location>
</feature>
<evidence type="ECO:0000256" key="3">
    <source>
        <dbReference type="ARBA" id="ARBA00023274"/>
    </source>
</evidence>
<evidence type="ECO:0000256" key="2">
    <source>
        <dbReference type="ARBA" id="ARBA00022980"/>
    </source>
</evidence>
<organism evidence="7">
    <name type="scientific">Rhodothermus marinus</name>
    <name type="common">Rhodothermus obamensis</name>
    <dbReference type="NCBI Taxonomy" id="29549"/>
    <lineage>
        <taxon>Bacteria</taxon>
        <taxon>Pseudomonadati</taxon>
        <taxon>Rhodothermota</taxon>
        <taxon>Rhodothermia</taxon>
        <taxon>Rhodothermales</taxon>
        <taxon>Rhodothermaceae</taxon>
        <taxon>Rhodothermus</taxon>
    </lineage>
</organism>
<dbReference type="Pfam" id="PF01196">
    <property type="entry name" value="Ribosomal_L17"/>
    <property type="match status" value="1"/>
</dbReference>
<feature type="compositionally biased region" description="Basic residues" evidence="6">
    <location>
        <begin position="128"/>
        <end position="140"/>
    </location>
</feature>
<dbReference type="HAMAP" id="MF_01368">
    <property type="entry name" value="Ribosomal_bL17"/>
    <property type="match status" value="1"/>
</dbReference>
<evidence type="ECO:0000256" key="6">
    <source>
        <dbReference type="SAM" id="MobiDB-lite"/>
    </source>
</evidence>
<comment type="similarity">
    <text evidence="1 4 5">Belongs to the bacterial ribosomal protein bL17 family.</text>
</comment>
<dbReference type="PANTHER" id="PTHR14413">
    <property type="entry name" value="RIBOSOMAL PROTEIN L17"/>
    <property type="match status" value="1"/>
</dbReference>
<evidence type="ECO:0000256" key="4">
    <source>
        <dbReference type="HAMAP-Rule" id="MF_01368"/>
    </source>
</evidence>
<dbReference type="InterPro" id="IPR047859">
    <property type="entry name" value="Ribosomal_bL17_CS"/>
</dbReference>
<dbReference type="NCBIfam" id="TIGR00059">
    <property type="entry name" value="L17"/>
    <property type="match status" value="1"/>
</dbReference>
<dbReference type="PANTHER" id="PTHR14413:SF16">
    <property type="entry name" value="LARGE RIBOSOMAL SUBUNIT PROTEIN BL17M"/>
    <property type="match status" value="1"/>
</dbReference>
<protein>
    <recommendedName>
        <fullName evidence="4">Large ribosomal subunit protein bL17</fullName>
    </recommendedName>
</protein>
<dbReference type="GO" id="GO:0022625">
    <property type="term" value="C:cytosolic large ribosomal subunit"/>
    <property type="evidence" value="ECO:0007669"/>
    <property type="project" value="TreeGrafter"/>
</dbReference>
<keyword evidence="2 4" id="KW-0689">Ribosomal protein</keyword>
<dbReference type="SUPFAM" id="SSF64263">
    <property type="entry name" value="Prokaryotic ribosomal protein L17"/>
    <property type="match status" value="1"/>
</dbReference>
<dbReference type="Gene3D" id="3.90.1030.10">
    <property type="entry name" value="Ribosomal protein L17"/>
    <property type="match status" value="1"/>
</dbReference>
<dbReference type="InterPro" id="IPR036373">
    <property type="entry name" value="Ribosomal_bL17_sf"/>
</dbReference>
<dbReference type="EMBL" id="DSGB01000007">
    <property type="protein sequence ID" value="HER97309.1"/>
    <property type="molecule type" value="Genomic_DNA"/>
</dbReference>
<accession>A0A7V2B2X3</accession>
<evidence type="ECO:0000256" key="1">
    <source>
        <dbReference type="ARBA" id="ARBA00008777"/>
    </source>
</evidence>
<dbReference type="InterPro" id="IPR000456">
    <property type="entry name" value="Ribosomal_bL17"/>
</dbReference>
<reference evidence="7" key="1">
    <citation type="journal article" date="2020" name="mSystems">
        <title>Genome- and Community-Level Interaction Insights into Carbon Utilization and Element Cycling Functions of Hydrothermarchaeota in Hydrothermal Sediment.</title>
        <authorList>
            <person name="Zhou Z."/>
            <person name="Liu Y."/>
            <person name="Xu W."/>
            <person name="Pan J."/>
            <person name="Luo Z.H."/>
            <person name="Li M."/>
        </authorList>
    </citation>
    <scope>NUCLEOTIDE SEQUENCE [LARGE SCALE GENOMIC DNA]</scope>
    <source>
        <strain evidence="7">SpSt-143</strain>
    </source>
</reference>
<dbReference type="AlphaFoldDB" id="A0A7V2B2X3"/>
<dbReference type="GO" id="GO:0006412">
    <property type="term" value="P:translation"/>
    <property type="evidence" value="ECO:0007669"/>
    <property type="project" value="UniProtKB-UniRule"/>
</dbReference>
<name>A0A7V2B2X3_RHOMR</name>
<comment type="subunit">
    <text evidence="4">Part of the 50S ribosomal subunit. Contacts protein L32.</text>
</comment>
<evidence type="ECO:0000256" key="5">
    <source>
        <dbReference type="RuleBase" id="RU000660"/>
    </source>
</evidence>
<comment type="caution">
    <text evidence="7">The sequence shown here is derived from an EMBL/GenBank/DDBJ whole genome shotgun (WGS) entry which is preliminary data.</text>
</comment>